<feature type="domain" description="Carbohydrate kinase PfkB" evidence="3">
    <location>
        <begin position="5"/>
        <end position="301"/>
    </location>
</feature>
<reference evidence="4" key="2">
    <citation type="journal article" date="2018" name="ISME J.">
        <title>A dynamic microbial community with high functional redundancy inhabits the cold, oxic subseafloor aquifer.</title>
        <authorList>
            <person name="Tully B.J."/>
            <person name="Wheat C.G."/>
            <person name="Glazer B.T."/>
            <person name="Huber J.A."/>
        </authorList>
    </citation>
    <scope>NUCLEOTIDE SEQUENCE</scope>
    <source>
        <strain evidence="4">NORP83</strain>
    </source>
</reference>
<dbReference type="InterPro" id="IPR002173">
    <property type="entry name" value="Carboh/pur_kinase_PfkB_CS"/>
</dbReference>
<organism evidence="4">
    <name type="scientific">OCS116 cluster bacterium</name>
    <dbReference type="NCBI Taxonomy" id="2030921"/>
    <lineage>
        <taxon>Bacteria</taxon>
        <taxon>Pseudomonadati</taxon>
        <taxon>Pseudomonadota</taxon>
        <taxon>Alphaproteobacteria</taxon>
        <taxon>OCS116 cluster</taxon>
    </lineage>
</organism>
<sequence length="319" mass="34409">MTEQNHIVVIGAANADITGISTNPLKLNESNPGKINMGAGGVGRNIADNFARLAQNDQITTYLLSAIGDDLYGKMVSEQSRQAGIDLSHCKICPDAATATYFSIVGHTGEMSSAINDMQIVEQIDVDYLTSKAALINQAKLIVLDANLDQTAIDYICQNFHHIPIFADTVSAAKAAKFSAHIKSIFCLKPNINEAEILAGSMVNGQDDFEHIAAFFHQQGLQRLYITLGAKGIYSSVQDNAGICAEFVAAFTGEISNVNGAGDAFMAGLLYAFINKKTQSEQIQFAQACAFFTAQSEFTINKNLNFEAVTKLMESQNDQ</sequence>
<name>A0A2A4YUQ4_9PROT</name>
<dbReference type="EMBL" id="NVUS01000021">
    <property type="protein sequence ID" value="PCI98441.1"/>
    <property type="molecule type" value="Genomic_DNA"/>
</dbReference>
<dbReference type="PROSITE" id="PS00584">
    <property type="entry name" value="PFKB_KINASES_2"/>
    <property type="match status" value="1"/>
</dbReference>
<dbReference type="AlphaFoldDB" id="A0A2A4YUQ4"/>
<keyword evidence="2 4" id="KW-0418">Kinase</keyword>
<dbReference type="PANTHER" id="PTHR10584">
    <property type="entry name" value="SUGAR KINASE"/>
    <property type="match status" value="1"/>
</dbReference>
<evidence type="ECO:0000313" key="4">
    <source>
        <dbReference type="EMBL" id="PCI98441.1"/>
    </source>
</evidence>
<gene>
    <name evidence="4" type="ORF">COB13_13415</name>
</gene>
<evidence type="ECO:0000259" key="3">
    <source>
        <dbReference type="Pfam" id="PF00294"/>
    </source>
</evidence>
<dbReference type="InterPro" id="IPR011611">
    <property type="entry name" value="PfkB_dom"/>
</dbReference>
<keyword evidence="1" id="KW-0808">Transferase</keyword>
<protein>
    <submittedName>
        <fullName evidence="4">Pseudouridine kinase</fullName>
    </submittedName>
</protein>
<dbReference type="GO" id="GO:0016301">
    <property type="term" value="F:kinase activity"/>
    <property type="evidence" value="ECO:0007669"/>
    <property type="project" value="UniProtKB-KW"/>
</dbReference>
<dbReference type="CDD" id="cd01941">
    <property type="entry name" value="YeiC_kinase_like"/>
    <property type="match status" value="1"/>
</dbReference>
<dbReference type="SUPFAM" id="SSF53613">
    <property type="entry name" value="Ribokinase-like"/>
    <property type="match status" value="1"/>
</dbReference>
<reference key="1">
    <citation type="submission" date="2017-08" db="EMBL/GenBank/DDBJ databases">
        <title>A dynamic microbial community with high functional redundancy inhabits the cold, oxic subseafloor aquifer.</title>
        <authorList>
            <person name="Tully B.J."/>
            <person name="Wheat C.G."/>
            <person name="Glazer B.T."/>
            <person name="Huber J.A."/>
        </authorList>
    </citation>
    <scope>NUCLEOTIDE SEQUENCE [LARGE SCALE GENOMIC DNA]</scope>
</reference>
<dbReference type="Gene3D" id="3.40.1190.20">
    <property type="match status" value="1"/>
</dbReference>
<dbReference type="InterPro" id="IPR029056">
    <property type="entry name" value="Ribokinase-like"/>
</dbReference>
<proteinExistence type="predicted"/>
<evidence type="ECO:0000256" key="2">
    <source>
        <dbReference type="ARBA" id="ARBA00022777"/>
    </source>
</evidence>
<comment type="caution">
    <text evidence="4">The sequence shown here is derived from an EMBL/GenBank/DDBJ whole genome shotgun (WGS) entry which is preliminary data.</text>
</comment>
<accession>A0A2A4YUQ4</accession>
<evidence type="ECO:0000256" key="1">
    <source>
        <dbReference type="ARBA" id="ARBA00022679"/>
    </source>
</evidence>
<dbReference type="Pfam" id="PF00294">
    <property type="entry name" value="PfkB"/>
    <property type="match status" value="1"/>
</dbReference>
<dbReference type="PANTHER" id="PTHR10584:SF166">
    <property type="entry name" value="RIBOKINASE"/>
    <property type="match status" value="1"/>
</dbReference>